<sequence>MSAPDFDRFAYDSQDFEDYHALARGCDGWDRAARALDAFEYDDDDGALPGFDNLFATQCNARGEALRRIEAMARAFVEDVLFGASDARAADSIENAPATKSGSVGVSVGAAYEGDGTTFERFWDVADVLARGLRRSNCESSMTLRELYYVMNARSAPKRTSEKQLQATIRKLSLALSAPRCALGIIATSKGMVCGRCHIETASGQRFDCTAEGWPISGDLFELDACSIHSDAAYVIVVEKDAVFNKLCAERIYEYLPCVLITAKGYPDVATRKFLWLLETVLEGSGAKFFGLVDWNPHGAWILATYSSGSKRSSIDAAEFVVPLTWIGLRSEDLRDVAADAMQDLTTRDAALIRNALEGDDAHPLCSFREELRIMHDVGKKADIEALYAGRSDDFFLTDYVSKKIAAREV</sequence>
<dbReference type="InterPro" id="IPR034136">
    <property type="entry name" value="TOPRIM_Topo6A/Spo11"/>
</dbReference>
<organism evidence="2 4">
    <name type="scientific">Ostreococcus tauri</name>
    <name type="common">Marine green alga</name>
    <dbReference type="NCBI Taxonomy" id="70448"/>
    <lineage>
        <taxon>Eukaryota</taxon>
        <taxon>Viridiplantae</taxon>
        <taxon>Chlorophyta</taxon>
        <taxon>Mamiellophyceae</taxon>
        <taxon>Mamiellales</taxon>
        <taxon>Bathycoccaceae</taxon>
        <taxon>Ostreococcus</taxon>
    </lineage>
</organism>
<accession>A0A454XPM0</accession>
<accession>Q00XE2</accession>
<dbReference type="KEGG" id="ota:OT_ostta13g00410"/>
<reference evidence="2 4" key="1">
    <citation type="journal article" date="2006" name="Proc. Natl. Acad. Sci. U.S.A.">
        <title>Genome analysis of the smallest free-living eukaryote Ostreococcus tauri unveils many unique features.</title>
        <authorList>
            <person name="Derelle E."/>
            <person name="Ferraz C."/>
            <person name="Rombauts S."/>
            <person name="Rouze P."/>
            <person name="Worden A.Z."/>
            <person name="Robbens S."/>
            <person name="Partensky F."/>
            <person name="Degroeve S."/>
            <person name="Echeynie S."/>
            <person name="Cooke R."/>
            <person name="Saeys Y."/>
            <person name="Wuyts J."/>
            <person name="Jabbari K."/>
            <person name="Bowler C."/>
            <person name="Panaud O."/>
            <person name="Piegu B."/>
            <person name="Ball S.G."/>
            <person name="Ral J.-P."/>
            <person name="Bouget F.-Y."/>
            <person name="Piganeau G."/>
            <person name="De Baets B."/>
            <person name="Picard A."/>
            <person name="Delseny M."/>
            <person name="Demaille J."/>
            <person name="Van de Peer Y."/>
            <person name="Moreau H."/>
        </authorList>
    </citation>
    <scope>NUCLEOTIDE SEQUENCE [LARGE SCALE GENOMIC DNA]</scope>
    <source>
        <strain evidence="2 4">OTTH0595</strain>
    </source>
</reference>
<dbReference type="GO" id="GO:0003918">
    <property type="term" value="F:DNA topoisomerase type II (double strand cut, ATP-hydrolyzing) activity"/>
    <property type="evidence" value="ECO:0007669"/>
    <property type="project" value="InterPro"/>
</dbReference>
<dbReference type="GO" id="GO:0000228">
    <property type="term" value="C:nuclear chromosome"/>
    <property type="evidence" value="ECO:0007669"/>
    <property type="project" value="TreeGrafter"/>
</dbReference>
<dbReference type="GO" id="GO:0003677">
    <property type="term" value="F:DNA binding"/>
    <property type="evidence" value="ECO:0007669"/>
    <property type="project" value="InterPro"/>
</dbReference>
<protein>
    <submittedName>
        <fullName evidence="3">Putative SPO11 protein</fullName>
    </submittedName>
    <submittedName>
        <fullName evidence="2">Spo11/DNA topoisomerase VI, subunit A</fullName>
    </submittedName>
</protein>
<dbReference type="EMBL" id="CAID01000013">
    <property type="protein sequence ID" value="CAL56369.1"/>
    <property type="molecule type" value="Genomic_DNA"/>
</dbReference>
<keyword evidence="4" id="KW-1185">Reference proteome</keyword>
<dbReference type="InterPro" id="IPR036078">
    <property type="entry name" value="Spo11/TopoVI_A_sf"/>
</dbReference>
<name>Q00XE2_OSTTA</name>
<evidence type="ECO:0000313" key="4">
    <source>
        <dbReference type="Proteomes" id="UP000009170"/>
    </source>
</evidence>
<dbReference type="STRING" id="70448.Q00XE2"/>
<proteinExistence type="predicted"/>
<dbReference type="Pfam" id="PF21180">
    <property type="entry name" value="TOP6A-Spo11_Toprim"/>
    <property type="match status" value="1"/>
</dbReference>
<dbReference type="PANTHER" id="PTHR10848:SF0">
    <property type="entry name" value="MEIOTIC RECOMBINATION PROTEIN SPO11"/>
    <property type="match status" value="1"/>
</dbReference>
<dbReference type="PANTHER" id="PTHR10848">
    <property type="entry name" value="MEIOTIC RECOMBINATION PROTEIN SPO11"/>
    <property type="match status" value="1"/>
</dbReference>
<dbReference type="InterPro" id="IPR002815">
    <property type="entry name" value="Spo11/TopoVI_A"/>
</dbReference>
<dbReference type="InParanoid" id="Q00XE2"/>
<feature type="domain" description="Topoisomerase 6 subunit A/Spo11 TOPRIM" evidence="1">
    <location>
        <begin position="234"/>
        <end position="405"/>
    </location>
</feature>
<reference evidence="2" key="2">
    <citation type="journal article" date="2014" name="BMC Genomics">
        <title>An improved genome of the model marine alga Ostreococcus tauri unfolds by assessing Illumina de novo assemblies.</title>
        <authorList>
            <person name="Blanc-Mathieu R."/>
            <person name="Verhelst B."/>
            <person name="Derelle E."/>
            <person name="Rombauts S."/>
            <person name="Bouget F.Y."/>
            <person name="Carre I."/>
            <person name="Chateau A."/>
            <person name="Eyre-Walker A."/>
            <person name="Grimsley N."/>
            <person name="Moreau H."/>
            <person name="Piegu B."/>
            <person name="Rivals E."/>
            <person name="Schackwitz W."/>
            <person name="Van de Peer Y."/>
            <person name="Piganeau G."/>
        </authorList>
    </citation>
    <scope>NUCLEOTIDE SEQUENCE</scope>
    <source>
        <strain evidence="2">RCC4221</strain>
    </source>
</reference>
<dbReference type="Proteomes" id="UP000009170">
    <property type="component" value="Unassembled WGS sequence"/>
</dbReference>
<evidence type="ECO:0000313" key="3">
    <source>
        <dbReference type="EMBL" id="OUS46152.1"/>
    </source>
</evidence>
<dbReference type="EMBL" id="KZ155784">
    <property type="protein sequence ID" value="OUS46152.1"/>
    <property type="molecule type" value="Genomic_DNA"/>
</dbReference>
<dbReference type="SUPFAM" id="SSF56726">
    <property type="entry name" value="DNA topoisomerase IV, alpha subunit"/>
    <property type="match status" value="1"/>
</dbReference>
<accession>A0A1Y5IGA2</accession>
<dbReference type="OMA" id="RELYYVM"/>
<evidence type="ECO:0000313" key="2">
    <source>
        <dbReference type="EMBL" id="CAL56369.1"/>
    </source>
</evidence>
<dbReference type="AlphaFoldDB" id="Q00XE2"/>
<dbReference type="Proteomes" id="UP000195557">
    <property type="component" value="Unassembled WGS sequence"/>
</dbReference>
<dbReference type="GO" id="GO:0042138">
    <property type="term" value="P:meiotic DNA double-strand break formation"/>
    <property type="evidence" value="ECO:0007669"/>
    <property type="project" value="TreeGrafter"/>
</dbReference>
<dbReference type="CDD" id="cd00223">
    <property type="entry name" value="TOPRIM_TopoIIB_SPO"/>
    <property type="match status" value="1"/>
</dbReference>
<evidence type="ECO:0000259" key="1">
    <source>
        <dbReference type="Pfam" id="PF21180"/>
    </source>
</evidence>
<dbReference type="RefSeq" id="XP_003082512.1">
    <property type="nucleotide sequence ID" value="XM_003082464.1"/>
</dbReference>
<dbReference type="OrthoDB" id="5377392at2759"/>
<reference evidence="3" key="3">
    <citation type="submission" date="2017-04" db="EMBL/GenBank/DDBJ databases">
        <title>Population genomics of picophytoplankton unveils novel chromosome hypervariability.</title>
        <authorList>
            <consortium name="DOE Joint Genome Institute"/>
            <person name="Blanc-Mathieu R."/>
            <person name="Krasovec M."/>
            <person name="Hebrard M."/>
            <person name="Yau S."/>
            <person name="Desgranges E."/>
            <person name="Martin J."/>
            <person name="Schackwitz W."/>
            <person name="Kuo A."/>
            <person name="Salin G."/>
            <person name="Donnadieu C."/>
            <person name="Desdevises Y."/>
            <person name="Sanchez-Ferandin S."/>
            <person name="Moreau H."/>
            <person name="Rivals E."/>
            <person name="Grigoriev I.V."/>
            <person name="Grimsley N."/>
            <person name="Eyre-Walker A."/>
            <person name="Piganeau G."/>
        </authorList>
    </citation>
    <scope>NUCLEOTIDE SEQUENCE [LARGE SCALE GENOMIC DNA]</scope>
    <source>
        <strain evidence="3">RCC 1115</strain>
    </source>
</reference>
<dbReference type="GO" id="GO:0000706">
    <property type="term" value="P:meiotic DNA double-strand break processing"/>
    <property type="evidence" value="ECO:0007669"/>
    <property type="project" value="TreeGrafter"/>
</dbReference>
<dbReference type="PRINTS" id="PR01550">
    <property type="entry name" value="TOP6AFAMILY"/>
</dbReference>
<dbReference type="Gene3D" id="3.40.1360.10">
    <property type="match status" value="1"/>
</dbReference>
<dbReference type="GeneID" id="9836295"/>
<dbReference type="GO" id="GO:0007131">
    <property type="term" value="P:reciprocal meiotic recombination"/>
    <property type="evidence" value="ECO:0007669"/>
    <property type="project" value="TreeGrafter"/>
</dbReference>
<gene>
    <name evidence="3" type="ORF">BE221DRAFT_74640</name>
    <name evidence="2" type="ORF">OT_ostta13g00410</name>
</gene>